<accession>A0A2V1DJG0</accession>
<dbReference type="InterPro" id="IPR036291">
    <property type="entry name" value="NAD(P)-bd_dom_sf"/>
</dbReference>
<dbReference type="STRING" id="97972.A0A2V1DJG0"/>
<name>A0A2V1DJG0_9PLEO</name>
<protein>
    <submittedName>
        <fullName evidence="4">NAD(P)-binding protein</fullName>
    </submittedName>
</protein>
<evidence type="ECO:0000256" key="3">
    <source>
        <dbReference type="ARBA" id="ARBA00023002"/>
    </source>
</evidence>
<evidence type="ECO:0000313" key="5">
    <source>
        <dbReference type="Proteomes" id="UP000244855"/>
    </source>
</evidence>
<dbReference type="AlphaFoldDB" id="A0A2V1DJG0"/>
<keyword evidence="2" id="KW-0521">NADP</keyword>
<keyword evidence="5" id="KW-1185">Reference proteome</keyword>
<keyword evidence="3" id="KW-0560">Oxidoreductase</keyword>
<evidence type="ECO:0000256" key="1">
    <source>
        <dbReference type="ARBA" id="ARBA00006484"/>
    </source>
</evidence>
<dbReference type="SUPFAM" id="SSF51735">
    <property type="entry name" value="NAD(P)-binding Rossmann-fold domains"/>
    <property type="match status" value="1"/>
</dbReference>
<dbReference type="Proteomes" id="UP000244855">
    <property type="component" value="Unassembled WGS sequence"/>
</dbReference>
<dbReference type="InterPro" id="IPR002347">
    <property type="entry name" value="SDR_fam"/>
</dbReference>
<dbReference type="EMBL" id="KZ805441">
    <property type="protein sequence ID" value="PVH97254.1"/>
    <property type="molecule type" value="Genomic_DNA"/>
</dbReference>
<reference evidence="4 5" key="1">
    <citation type="journal article" date="2018" name="Sci. Rep.">
        <title>Comparative genomics provides insights into the lifestyle and reveals functional heterogeneity of dark septate endophytic fungi.</title>
        <authorList>
            <person name="Knapp D.G."/>
            <person name="Nemeth J.B."/>
            <person name="Barry K."/>
            <person name="Hainaut M."/>
            <person name="Henrissat B."/>
            <person name="Johnson J."/>
            <person name="Kuo A."/>
            <person name="Lim J.H.P."/>
            <person name="Lipzen A."/>
            <person name="Nolan M."/>
            <person name="Ohm R.A."/>
            <person name="Tamas L."/>
            <person name="Grigoriev I.V."/>
            <person name="Spatafora J.W."/>
            <person name="Nagy L.G."/>
            <person name="Kovacs G.M."/>
        </authorList>
    </citation>
    <scope>NUCLEOTIDE SEQUENCE [LARGE SCALE GENOMIC DNA]</scope>
    <source>
        <strain evidence="4 5">DSE2036</strain>
    </source>
</reference>
<dbReference type="Gene3D" id="3.40.50.720">
    <property type="entry name" value="NAD(P)-binding Rossmann-like Domain"/>
    <property type="match status" value="1"/>
</dbReference>
<dbReference type="OrthoDB" id="191139at2759"/>
<organism evidence="4 5">
    <name type="scientific">Periconia macrospinosa</name>
    <dbReference type="NCBI Taxonomy" id="97972"/>
    <lineage>
        <taxon>Eukaryota</taxon>
        <taxon>Fungi</taxon>
        <taxon>Dikarya</taxon>
        <taxon>Ascomycota</taxon>
        <taxon>Pezizomycotina</taxon>
        <taxon>Dothideomycetes</taxon>
        <taxon>Pleosporomycetidae</taxon>
        <taxon>Pleosporales</taxon>
        <taxon>Massarineae</taxon>
        <taxon>Periconiaceae</taxon>
        <taxon>Periconia</taxon>
    </lineage>
</organism>
<gene>
    <name evidence="4" type="ORF">DM02DRAFT_533570</name>
</gene>
<dbReference type="GO" id="GO:0016491">
    <property type="term" value="F:oxidoreductase activity"/>
    <property type="evidence" value="ECO:0007669"/>
    <property type="project" value="UniProtKB-KW"/>
</dbReference>
<dbReference type="PANTHER" id="PTHR24320:SF236">
    <property type="entry name" value="SHORT-CHAIN DEHYDROGENASE-RELATED"/>
    <property type="match status" value="1"/>
</dbReference>
<comment type="similarity">
    <text evidence="1">Belongs to the short-chain dehydrogenases/reductases (SDR) family.</text>
</comment>
<proteinExistence type="inferred from homology"/>
<evidence type="ECO:0000313" key="4">
    <source>
        <dbReference type="EMBL" id="PVH97254.1"/>
    </source>
</evidence>
<evidence type="ECO:0000256" key="2">
    <source>
        <dbReference type="ARBA" id="ARBA00022857"/>
    </source>
</evidence>
<dbReference type="PANTHER" id="PTHR24320">
    <property type="entry name" value="RETINOL DEHYDROGENASE"/>
    <property type="match status" value="1"/>
</dbReference>
<sequence>MGAFWSQLIPPAPSFTEANIPSLDGRVFIVTGGNAGIGFELVKMLYAKGGCTIYIASRTGSRIATAIKEIESTVSTPRASPAKLKSLVVDFGNLETISKAASEFLEQETRLDVLWNNAGIAQAPPGSTTAQGYEAHMGTNCLGPYLFTKLLLPILLQTARTAPTSSVRVIFTASQIVDTTGPPGGLLLAEQEPGKHNPDKNWSYSASKVGNWFLASELDKRARKDGLVSVVQNPGNIATKAWDPVSWFGKLLISPFLYDAKHGAYTELWTGLSEDVTTHDGGKFGVPWGGRWHPNPRKDILESLKPKEEGGTGLAAEFWDWCEKQTAPYAL</sequence>
<dbReference type="Pfam" id="PF00106">
    <property type="entry name" value="adh_short"/>
    <property type="match status" value="1"/>
</dbReference>
<dbReference type="PRINTS" id="PR00081">
    <property type="entry name" value="GDHRDH"/>
</dbReference>